<proteinExistence type="predicted"/>
<dbReference type="AlphaFoldDB" id="A0A063Y434"/>
<evidence type="ECO:0000313" key="1">
    <source>
        <dbReference type="EMBL" id="KDE41073.1"/>
    </source>
</evidence>
<evidence type="ECO:0000313" key="2">
    <source>
        <dbReference type="Proteomes" id="UP000027318"/>
    </source>
</evidence>
<dbReference type="EMBL" id="JMSZ01000010">
    <property type="protein sequence ID" value="KDE41073.1"/>
    <property type="molecule type" value="Genomic_DNA"/>
</dbReference>
<sequence length="37" mass="4206">MDIPVLHVYCIGSVTLNRYNVSLKYTSKPEQNRSAHA</sequence>
<keyword evidence="2" id="KW-1185">Reference proteome</keyword>
<organism evidence="1 2">
    <name type="scientific">Nitrincola lacisaponensis</name>
    <dbReference type="NCBI Taxonomy" id="267850"/>
    <lineage>
        <taxon>Bacteria</taxon>
        <taxon>Pseudomonadati</taxon>
        <taxon>Pseudomonadota</taxon>
        <taxon>Gammaproteobacteria</taxon>
        <taxon>Oceanospirillales</taxon>
        <taxon>Oceanospirillaceae</taxon>
        <taxon>Nitrincola</taxon>
    </lineage>
</organism>
<name>A0A063Y434_9GAMM</name>
<reference evidence="1 2" key="1">
    <citation type="journal article" date="2005" name="Int. J. Syst. Evol. Microbiol.">
        <title>Nitrincola lacisaponensis gen. nov., sp. nov., a novel alkaliphilic bacterium isolated from an alkaline, saline lake.</title>
        <authorList>
            <person name="Dimitriu P.A."/>
            <person name="Shukla S.K."/>
            <person name="Conradt J."/>
            <person name="Marquez M.C."/>
            <person name="Ventosa A."/>
            <person name="Maglia A."/>
            <person name="Peyton B.M."/>
            <person name="Pinkart H.C."/>
            <person name="Mormile M.R."/>
        </authorList>
    </citation>
    <scope>NUCLEOTIDE SEQUENCE [LARGE SCALE GENOMIC DNA]</scope>
    <source>
        <strain evidence="1 2">4CA</strain>
    </source>
</reference>
<dbReference type="Proteomes" id="UP000027318">
    <property type="component" value="Unassembled WGS sequence"/>
</dbReference>
<protein>
    <submittedName>
        <fullName evidence="1">Uncharacterized protein</fullName>
    </submittedName>
</protein>
<comment type="caution">
    <text evidence="1">The sequence shown here is derived from an EMBL/GenBank/DDBJ whole genome shotgun (WGS) entry which is preliminary data.</text>
</comment>
<accession>A0A063Y434</accession>
<gene>
    <name evidence="1" type="ORF">ADINL_0378</name>
</gene>